<dbReference type="OMA" id="AWIHPLV"/>
<proteinExistence type="predicted"/>
<comment type="caution">
    <text evidence="1">The sequence shown here is derived from an EMBL/GenBank/DDBJ whole genome shotgun (WGS) entry which is preliminary data.</text>
</comment>
<reference evidence="1 2" key="1">
    <citation type="submission" date="2016-06" db="EMBL/GenBank/DDBJ databases">
        <title>Gene turnover analysis identifies the evolutionary adaptation of the extremophile Acidithiobacillus caldus.</title>
        <authorList>
            <person name="Zhang X."/>
        </authorList>
    </citation>
    <scope>NUCLEOTIDE SEQUENCE [LARGE SCALE GENOMIC DNA]</scope>
    <source>
        <strain evidence="1 2">DX</strain>
    </source>
</reference>
<dbReference type="EMBL" id="LZYE01000254">
    <property type="protein sequence ID" value="OFC33158.1"/>
    <property type="molecule type" value="Genomic_DNA"/>
</dbReference>
<evidence type="ECO:0000313" key="1">
    <source>
        <dbReference type="EMBL" id="OFC33158.1"/>
    </source>
</evidence>
<gene>
    <name evidence="1" type="ORF">BAE27_09985</name>
</gene>
<organism evidence="1 2">
    <name type="scientific">Acidithiobacillus caldus</name>
    <dbReference type="NCBI Taxonomy" id="33059"/>
    <lineage>
        <taxon>Bacteria</taxon>
        <taxon>Pseudomonadati</taxon>
        <taxon>Pseudomonadota</taxon>
        <taxon>Acidithiobacillia</taxon>
        <taxon>Acidithiobacillales</taxon>
        <taxon>Acidithiobacillaceae</taxon>
        <taxon>Acidithiobacillus</taxon>
    </lineage>
</organism>
<evidence type="ECO:0000313" key="2">
    <source>
        <dbReference type="Proteomes" id="UP000175616"/>
    </source>
</evidence>
<name>A0A1E7YLG4_9PROT</name>
<dbReference type="RefSeq" id="WP_014002383.1">
    <property type="nucleotide sequence ID" value="NZ_CP026328.2"/>
</dbReference>
<accession>A0A1E7YLG4</accession>
<protein>
    <submittedName>
        <fullName evidence="1">Uncharacterized protein</fullName>
    </submittedName>
</protein>
<dbReference type="PATRIC" id="fig|33059.14.peg.2876"/>
<dbReference type="AlphaFoldDB" id="A0A1E7YLG4"/>
<dbReference type="GeneID" id="92930598"/>
<dbReference type="Proteomes" id="UP000175616">
    <property type="component" value="Unassembled WGS sequence"/>
</dbReference>
<sequence length="410" mass="44818">MSSPEPEPSSGFRTWSCASPAEQDACWADPTAAGTLRRALWHTILGRWQESLGDAAALEGLIEQLNWLQVASSMPGSWVFPWLTRWLNPAATVPARAEQIIAQHHADPALPLDMEGEELGRRLAAREPGPLLSLLLSMAEDERARELVVAGIGLTVAADAEGCGLRCRLAAAWAVQAPTLDAADFAASAWLLVRSHWSLPASCTVVVPESLSPGKQAEEKPLLVSLRERDLPAYMQHLRAMGDQPLAALRQLFLSTGLAILECAEDARRRDLVRLYLWMGSSLQLPHRSRHQSRRLLFSVAAALFRQAGWQSIHTAPSVQELQSYGEAVRAGRAAVPTHPWQSSIAATLDGQPEHAADWWRAAALQYAGDTAEERPHFFALWHTAKTADSLGGGPLAWIHPLVFQALNRV</sequence>